<name>A0A9X3CHD6_9VIBR</name>
<evidence type="ECO:0000313" key="2">
    <source>
        <dbReference type="Proteomes" id="UP001155586"/>
    </source>
</evidence>
<keyword evidence="2" id="KW-1185">Reference proteome</keyword>
<dbReference type="EMBL" id="JAKRRX010000153">
    <property type="protein sequence ID" value="MCW8335897.1"/>
    <property type="molecule type" value="Genomic_DNA"/>
</dbReference>
<dbReference type="Proteomes" id="UP001155586">
    <property type="component" value="Unassembled WGS sequence"/>
</dbReference>
<evidence type="ECO:0008006" key="3">
    <source>
        <dbReference type="Google" id="ProtNLM"/>
    </source>
</evidence>
<reference evidence="1" key="1">
    <citation type="submission" date="2022-02" db="EMBL/GenBank/DDBJ databases">
        <title>Vibrio sp. nov., a new bacterium isolated from Bohai sea, China.</title>
        <authorList>
            <person name="Yuan Y."/>
        </authorList>
    </citation>
    <scope>NUCLEOTIDE SEQUENCE</scope>
    <source>
        <strain evidence="1">DBSS07</strain>
    </source>
</reference>
<accession>A0A9X3CHD6</accession>
<dbReference type="SUPFAM" id="SSF53850">
    <property type="entry name" value="Periplasmic binding protein-like II"/>
    <property type="match status" value="1"/>
</dbReference>
<sequence length="219" mass="24730">MKLIALVLFIVSGYVHAESKRIDVIVGVSDGFPVYYFDKQEQVFKGPMIESFEAICREANFNCIFRALPKKRIETELIEGSIHFGTVINSASQAALLKEMVYFTEFNVPASLGIYSTLPSGEIPEDLEAYYGESIICVLGWSLSVLPGIWQAEKVEHVTIFKPSTIDAAVRMLKLNRSKFLYANKQKMDVYITEQDGLHYKEFKSLNQTFGLSLASPQY</sequence>
<dbReference type="Gene3D" id="3.40.190.10">
    <property type="entry name" value="Periplasmic binding protein-like II"/>
    <property type="match status" value="2"/>
</dbReference>
<organism evidence="1 2">
    <name type="scientific">Vibrio paucivorans</name>
    <dbReference type="NCBI Taxonomy" id="2829489"/>
    <lineage>
        <taxon>Bacteria</taxon>
        <taxon>Pseudomonadati</taxon>
        <taxon>Pseudomonadota</taxon>
        <taxon>Gammaproteobacteria</taxon>
        <taxon>Vibrionales</taxon>
        <taxon>Vibrionaceae</taxon>
        <taxon>Vibrio</taxon>
    </lineage>
</organism>
<dbReference type="RefSeq" id="WP_265688978.1">
    <property type="nucleotide sequence ID" value="NZ_JAKRRX010000153.1"/>
</dbReference>
<dbReference type="AlphaFoldDB" id="A0A9X3CHD6"/>
<protein>
    <recommendedName>
        <fullName evidence="3">Solute-binding protein family 3/N-terminal domain-containing protein</fullName>
    </recommendedName>
</protein>
<feature type="non-terminal residue" evidence="1">
    <location>
        <position position="219"/>
    </location>
</feature>
<gene>
    <name evidence="1" type="ORF">MD483_18970</name>
</gene>
<proteinExistence type="predicted"/>
<evidence type="ECO:0000313" key="1">
    <source>
        <dbReference type="EMBL" id="MCW8335897.1"/>
    </source>
</evidence>
<comment type="caution">
    <text evidence="1">The sequence shown here is derived from an EMBL/GenBank/DDBJ whole genome shotgun (WGS) entry which is preliminary data.</text>
</comment>